<protein>
    <submittedName>
        <fullName evidence="2">Putative XRE-type DNA-binding protein</fullName>
    </submittedName>
</protein>
<feature type="domain" description="HTH cro/C1-type" evidence="1">
    <location>
        <begin position="11"/>
        <end position="66"/>
    </location>
</feature>
<dbReference type="SMART" id="SM00530">
    <property type="entry name" value="HTH_XRE"/>
    <property type="match status" value="1"/>
</dbReference>
<dbReference type="Proteomes" id="UP000256774">
    <property type="component" value="Unassembled WGS sequence"/>
</dbReference>
<keyword evidence="3" id="KW-1185">Reference proteome</keyword>
<dbReference type="Gene3D" id="1.10.260.40">
    <property type="entry name" value="lambda repressor-like DNA-binding domains"/>
    <property type="match status" value="1"/>
</dbReference>
<name>A0A3E0H5Q5_9GAMM</name>
<accession>A0A3E0H5Q5</accession>
<dbReference type="InterPro" id="IPR010982">
    <property type="entry name" value="Lambda_DNA-bd_dom_sf"/>
</dbReference>
<organism evidence="2 3">
    <name type="scientific">Paraperlucidibaca baekdonensis</name>
    <dbReference type="NCBI Taxonomy" id="748120"/>
    <lineage>
        <taxon>Bacteria</taxon>
        <taxon>Pseudomonadati</taxon>
        <taxon>Pseudomonadota</taxon>
        <taxon>Gammaproteobacteria</taxon>
        <taxon>Moraxellales</taxon>
        <taxon>Moraxellaceae</taxon>
        <taxon>Paraperlucidibaca</taxon>
    </lineage>
</organism>
<dbReference type="Pfam" id="PF13744">
    <property type="entry name" value="HTH_37"/>
    <property type="match status" value="1"/>
</dbReference>
<dbReference type="AlphaFoldDB" id="A0A3E0H5Q5"/>
<dbReference type="SUPFAM" id="SSF47413">
    <property type="entry name" value="lambda repressor-like DNA-binding domains"/>
    <property type="match status" value="1"/>
</dbReference>
<evidence type="ECO:0000313" key="3">
    <source>
        <dbReference type="Proteomes" id="UP000256774"/>
    </source>
</evidence>
<dbReference type="PROSITE" id="PS50943">
    <property type="entry name" value="HTH_CROC1"/>
    <property type="match status" value="1"/>
</dbReference>
<dbReference type="InterPro" id="IPR039554">
    <property type="entry name" value="HigA2-like_HTH"/>
</dbReference>
<gene>
    <name evidence="2" type="ORF">DFR26_1038</name>
</gene>
<evidence type="ECO:0000259" key="1">
    <source>
        <dbReference type="PROSITE" id="PS50943"/>
    </source>
</evidence>
<keyword evidence="2" id="KW-0238">DNA-binding</keyword>
<dbReference type="InterPro" id="IPR001387">
    <property type="entry name" value="Cro/C1-type_HTH"/>
</dbReference>
<evidence type="ECO:0000313" key="2">
    <source>
        <dbReference type="EMBL" id="REH38871.1"/>
    </source>
</evidence>
<dbReference type="CDD" id="cd00093">
    <property type="entry name" value="HTH_XRE"/>
    <property type="match status" value="1"/>
</dbReference>
<dbReference type="RefSeq" id="WP_116207898.1">
    <property type="nucleotide sequence ID" value="NZ_QUNR01000002.1"/>
</dbReference>
<dbReference type="OrthoDB" id="8906385at2"/>
<proteinExistence type="predicted"/>
<sequence length="84" mass="9423">MKALHELGEAVATQRRRLKLKQQRVAELAGITPESLSRFERGRCAEFGARKLLSVLAILHMEVSFVPAGHAGTLDELRKERQQS</sequence>
<comment type="caution">
    <text evidence="2">The sequence shown here is derived from an EMBL/GenBank/DDBJ whole genome shotgun (WGS) entry which is preliminary data.</text>
</comment>
<reference evidence="2 3" key="1">
    <citation type="submission" date="2018-08" db="EMBL/GenBank/DDBJ databases">
        <title>Genomic Encyclopedia of Type Strains, Phase IV (KMG-IV): sequencing the most valuable type-strain genomes for metagenomic binning, comparative biology and taxonomic classification.</title>
        <authorList>
            <person name="Goeker M."/>
        </authorList>
    </citation>
    <scope>NUCLEOTIDE SEQUENCE [LARGE SCALE GENOMIC DNA]</scope>
    <source>
        <strain evidence="2 3">DSM 26022</strain>
    </source>
</reference>
<dbReference type="EMBL" id="QUNR01000002">
    <property type="protein sequence ID" value="REH38871.1"/>
    <property type="molecule type" value="Genomic_DNA"/>
</dbReference>
<dbReference type="GO" id="GO:0003677">
    <property type="term" value="F:DNA binding"/>
    <property type="evidence" value="ECO:0007669"/>
    <property type="project" value="UniProtKB-KW"/>
</dbReference>